<dbReference type="InterPro" id="IPR050237">
    <property type="entry name" value="ATP-dep_AMP-bd_enzyme"/>
</dbReference>
<gene>
    <name evidence="3" type="ORF">HDA36_002858</name>
</gene>
<dbReference type="Gene3D" id="3.30.300.30">
    <property type="match status" value="1"/>
</dbReference>
<dbReference type="InterPro" id="IPR020845">
    <property type="entry name" value="AMP-binding_CS"/>
</dbReference>
<dbReference type="Pfam" id="PF00501">
    <property type="entry name" value="AMP-binding"/>
    <property type="match status" value="1"/>
</dbReference>
<organism evidence="3 4">
    <name type="scientific">Nocardiopsis composta</name>
    <dbReference type="NCBI Taxonomy" id="157465"/>
    <lineage>
        <taxon>Bacteria</taxon>
        <taxon>Bacillati</taxon>
        <taxon>Actinomycetota</taxon>
        <taxon>Actinomycetes</taxon>
        <taxon>Streptosporangiales</taxon>
        <taxon>Nocardiopsidaceae</taxon>
        <taxon>Nocardiopsis</taxon>
    </lineage>
</organism>
<dbReference type="PANTHER" id="PTHR43767:SF1">
    <property type="entry name" value="NONRIBOSOMAL PEPTIDE SYNTHASE PES1 (EUROFUNG)-RELATED"/>
    <property type="match status" value="1"/>
</dbReference>
<proteinExistence type="predicted"/>
<reference evidence="3 4" key="1">
    <citation type="submission" date="2020-08" db="EMBL/GenBank/DDBJ databases">
        <title>Sequencing the genomes of 1000 actinobacteria strains.</title>
        <authorList>
            <person name="Klenk H.-P."/>
        </authorList>
    </citation>
    <scope>NUCLEOTIDE SEQUENCE [LARGE SCALE GENOMIC DNA]</scope>
    <source>
        <strain evidence="3 4">DSM 44551</strain>
    </source>
</reference>
<comment type="caution">
    <text evidence="3">The sequence shown here is derived from an EMBL/GenBank/DDBJ whole genome shotgun (WGS) entry which is preliminary data.</text>
</comment>
<dbReference type="GO" id="GO:0004467">
    <property type="term" value="F:long-chain fatty acid-CoA ligase activity"/>
    <property type="evidence" value="ECO:0007669"/>
    <property type="project" value="UniProtKB-EC"/>
</dbReference>
<dbReference type="AlphaFoldDB" id="A0A7W8VEB9"/>
<dbReference type="Proteomes" id="UP000572635">
    <property type="component" value="Unassembled WGS sequence"/>
</dbReference>
<protein>
    <submittedName>
        <fullName evidence="3">Long-chain acyl-CoA synthetase</fullName>
        <ecNumber evidence="3">6.2.1.3</ecNumber>
    </submittedName>
</protein>
<dbReference type="EC" id="6.2.1.3" evidence="3"/>
<evidence type="ECO:0000313" key="3">
    <source>
        <dbReference type="EMBL" id="MBB5432774.1"/>
    </source>
</evidence>
<dbReference type="Gene3D" id="3.40.50.12780">
    <property type="entry name" value="N-terminal domain of ligase-like"/>
    <property type="match status" value="1"/>
</dbReference>
<keyword evidence="4" id="KW-1185">Reference proteome</keyword>
<keyword evidence="3" id="KW-0436">Ligase</keyword>
<dbReference type="InterPro" id="IPR042099">
    <property type="entry name" value="ANL_N_sf"/>
</dbReference>
<dbReference type="InterPro" id="IPR025110">
    <property type="entry name" value="AMP-bd_C"/>
</dbReference>
<dbReference type="InterPro" id="IPR045851">
    <property type="entry name" value="AMP-bd_C_sf"/>
</dbReference>
<dbReference type="RefSeq" id="WP_184392297.1">
    <property type="nucleotide sequence ID" value="NZ_JACHDB010000001.1"/>
</dbReference>
<accession>A0A7W8VEB9</accession>
<dbReference type="PROSITE" id="PS00455">
    <property type="entry name" value="AMP_BINDING"/>
    <property type="match status" value="1"/>
</dbReference>
<feature type="domain" description="AMP-binding enzyme C-terminal" evidence="2">
    <location>
        <begin position="423"/>
        <end position="501"/>
    </location>
</feature>
<dbReference type="InterPro" id="IPR000873">
    <property type="entry name" value="AMP-dep_synth/lig_dom"/>
</dbReference>
<name>A0A7W8VEB9_9ACTN</name>
<dbReference type="Pfam" id="PF13193">
    <property type="entry name" value="AMP-binding_C"/>
    <property type="match status" value="1"/>
</dbReference>
<feature type="domain" description="AMP-dependent synthetase/ligase" evidence="1">
    <location>
        <begin position="10"/>
        <end position="366"/>
    </location>
</feature>
<evidence type="ECO:0000259" key="1">
    <source>
        <dbReference type="Pfam" id="PF00501"/>
    </source>
</evidence>
<evidence type="ECO:0000313" key="4">
    <source>
        <dbReference type="Proteomes" id="UP000572635"/>
    </source>
</evidence>
<evidence type="ECO:0000259" key="2">
    <source>
        <dbReference type="Pfam" id="PF13193"/>
    </source>
</evidence>
<sequence length="519" mass="56131">MADAPLLGFWKIARADPERTACVDPDGSRHTAGRILDRADRLVHALRALGLRAGDGVCALTPNGSAGLTVHLAAMQAGLYHTPLNWHLTGPEIGHILADSGAGALFVHERFAAEGLRGADLAGLPGRARIGIGSVPGCTGLEEFIADRPAAPPGDRTAGEAMHYTSGTTGLPKGVRRPLSGLDPDTAAELSTAFLGFFGIEPGPHHAHLVTSPTYHTAVARFGTTALHMGHTLVFMDRWDAEEALRLVERHRVTSTHMVPTHFKRLLHLPEEVRSRYDVSSMRWLVHGAAPCPPEVREAMIDWWGECVYEYYAATEGGGTVQRPEDRHAHPGSVGRPWPITELLIADEEGEELPAGETGLVYMRMQGPSFEYKGDPAKTEAGRLGGFFTLGDVGRLDAGGHLYLTDRAADVIISGGANIYPAEIENALLAHPEVMDAAVFGVPDDDWGEQVKAVVEPAEGSEPGPELAERLLASLQGRLARMKWPRSIDFIEEMPREPNGKLPKRRLRAPYWEGRADAI</sequence>
<dbReference type="PANTHER" id="PTHR43767">
    <property type="entry name" value="LONG-CHAIN-FATTY-ACID--COA LIGASE"/>
    <property type="match status" value="1"/>
</dbReference>
<dbReference type="SUPFAM" id="SSF56801">
    <property type="entry name" value="Acetyl-CoA synthetase-like"/>
    <property type="match status" value="1"/>
</dbReference>
<dbReference type="EMBL" id="JACHDB010000001">
    <property type="protein sequence ID" value="MBB5432774.1"/>
    <property type="molecule type" value="Genomic_DNA"/>
</dbReference>